<gene>
    <name evidence="2" type="ORF">HDA44_007413</name>
</gene>
<keyword evidence="1" id="KW-0472">Membrane</keyword>
<comment type="caution">
    <text evidence="2">The sequence shown here is derived from an EMBL/GenBank/DDBJ whole genome shotgun (WGS) entry which is preliminary data.</text>
</comment>
<protein>
    <submittedName>
        <fullName evidence="2">Uncharacterized protein</fullName>
    </submittedName>
</protein>
<reference evidence="2 3" key="1">
    <citation type="submission" date="2020-08" db="EMBL/GenBank/DDBJ databases">
        <title>Sequencing the genomes of 1000 actinobacteria strains.</title>
        <authorList>
            <person name="Klenk H.-P."/>
        </authorList>
    </citation>
    <scope>NUCLEOTIDE SEQUENCE [LARGE SCALE GENOMIC DNA]</scope>
    <source>
        <strain evidence="2 3">DSM 17294</strain>
    </source>
</reference>
<proteinExistence type="predicted"/>
<dbReference type="AlphaFoldDB" id="A0A841E9U3"/>
<keyword evidence="3" id="KW-1185">Reference proteome</keyword>
<dbReference type="EMBL" id="JACHNF010000002">
    <property type="protein sequence ID" value="MBB5983998.1"/>
    <property type="molecule type" value="Genomic_DNA"/>
</dbReference>
<accession>A0A841E9U3</accession>
<keyword evidence="1" id="KW-1133">Transmembrane helix</keyword>
<dbReference type="Proteomes" id="UP000558997">
    <property type="component" value="Unassembled WGS sequence"/>
</dbReference>
<keyword evidence="1" id="KW-0812">Transmembrane</keyword>
<evidence type="ECO:0000313" key="2">
    <source>
        <dbReference type="EMBL" id="MBB5983998.1"/>
    </source>
</evidence>
<sequence length="43" mass="4975">MRESLRETMRMVAGVCVFYTLLHLGVISYLVGLLPSQLWSWAF</sequence>
<name>A0A841E9U3_9ACTN</name>
<evidence type="ECO:0000256" key="1">
    <source>
        <dbReference type="SAM" id="Phobius"/>
    </source>
</evidence>
<dbReference type="RefSeq" id="WP_272956677.1">
    <property type="nucleotide sequence ID" value="NZ_BAAAVN010000031.1"/>
</dbReference>
<feature type="transmembrane region" description="Helical" evidence="1">
    <location>
        <begin position="12"/>
        <end position="34"/>
    </location>
</feature>
<evidence type="ECO:0000313" key="3">
    <source>
        <dbReference type="Proteomes" id="UP000558997"/>
    </source>
</evidence>
<organism evidence="2 3">
    <name type="scientific">Kribbella solani</name>
    <dbReference type="NCBI Taxonomy" id="236067"/>
    <lineage>
        <taxon>Bacteria</taxon>
        <taxon>Bacillati</taxon>
        <taxon>Actinomycetota</taxon>
        <taxon>Actinomycetes</taxon>
        <taxon>Propionibacteriales</taxon>
        <taxon>Kribbellaceae</taxon>
        <taxon>Kribbella</taxon>
    </lineage>
</organism>